<dbReference type="PROSITE" id="PS50990">
    <property type="entry name" value="PEPTIDASE_C39"/>
    <property type="match status" value="1"/>
</dbReference>
<feature type="domain" description="Peptidase C39" evidence="11">
    <location>
        <begin position="7"/>
        <end position="124"/>
    </location>
</feature>
<gene>
    <name evidence="12" type="ORF">GCM10023187_53980</name>
</gene>
<evidence type="ECO:0000256" key="8">
    <source>
        <dbReference type="ARBA" id="ARBA00023157"/>
    </source>
</evidence>
<keyword evidence="4" id="KW-0874">Quinone</keyword>
<comment type="subcellular location">
    <subcellularLocation>
        <location evidence="1">Membrane</location>
        <topology evidence="1">Multi-pass membrane protein</topology>
    </subcellularLocation>
</comment>
<accession>A0ABP8L165</accession>
<keyword evidence="3 10" id="KW-0812">Transmembrane</keyword>
<evidence type="ECO:0000256" key="1">
    <source>
        <dbReference type="ARBA" id="ARBA00004141"/>
    </source>
</evidence>
<dbReference type="EMBL" id="BAABHB010000018">
    <property type="protein sequence ID" value="GAA4419550.1"/>
    <property type="molecule type" value="Genomic_DNA"/>
</dbReference>
<keyword evidence="7 10" id="KW-0472">Membrane</keyword>
<dbReference type="Gene3D" id="1.20.1440.130">
    <property type="entry name" value="VKOR domain"/>
    <property type="match status" value="1"/>
</dbReference>
<sequence>MAFTVARENPVAALLTLLRLLKVRVTHNTIADTLQRHPDYPSLLALSQTLNTLKVENLAARLTADQLFEVPTPFMVHRLEEEGMFTVVRSLQNGIVEWQDVTGSWRQEPLAEFVKHWSGVVLMAEANELAGEADFARKHRRERWQSLRLPILLMGIFMVSVSGFGALPLQSATLVGLGLHLAGAVVCGLLLAFSLDQNNPMVRQLCQLGRQANCHSVLTSPGATLGGLVSLSEIGFVYFTGGWLALVLAGLTGNQTLLAGVQAVLFGLALTALPLTFVSLWYQGQVLKQWCVLCLTVLGLLWTEALTYWISDASLWTINGQVVRIMLAGLLLPTLLWVFVKRPLADALSLKLAQKDLMRFKSNPALFTALLHQQRELRGHIPTEAVVQLGRPTAPHTMTVATNPVCGPCTRLHKELNELLADTDLLNVNLVFTISDAPNDPRRVVAKTVLALPPDQRLPALDAWFANTQQDPAQWAMGFVSMNAPANVFDLVAHHQSWCAVNQIEATPTVFVDGWKMPAQYSLKEIVPLLSRLNEVINNK</sequence>
<keyword evidence="5 10" id="KW-1133">Transmembrane helix</keyword>
<evidence type="ECO:0000256" key="2">
    <source>
        <dbReference type="ARBA" id="ARBA00006214"/>
    </source>
</evidence>
<evidence type="ECO:0000256" key="9">
    <source>
        <dbReference type="ARBA" id="ARBA00023284"/>
    </source>
</evidence>
<evidence type="ECO:0000256" key="10">
    <source>
        <dbReference type="SAM" id="Phobius"/>
    </source>
</evidence>
<dbReference type="InterPro" id="IPR012932">
    <property type="entry name" value="VKOR"/>
</dbReference>
<evidence type="ECO:0000313" key="12">
    <source>
        <dbReference type="EMBL" id="GAA4419550.1"/>
    </source>
</evidence>
<evidence type="ECO:0000256" key="4">
    <source>
        <dbReference type="ARBA" id="ARBA00022719"/>
    </source>
</evidence>
<evidence type="ECO:0000259" key="11">
    <source>
        <dbReference type="PROSITE" id="PS50990"/>
    </source>
</evidence>
<name>A0ABP8L165_9BACT</name>
<dbReference type="InterPro" id="IPR005074">
    <property type="entry name" value="Peptidase_C39"/>
</dbReference>
<dbReference type="Pfam" id="PF07884">
    <property type="entry name" value="VKOR"/>
    <property type="match status" value="1"/>
</dbReference>
<evidence type="ECO:0000256" key="7">
    <source>
        <dbReference type="ARBA" id="ARBA00023136"/>
    </source>
</evidence>
<dbReference type="Pfam" id="PF03412">
    <property type="entry name" value="Peptidase_C39"/>
    <property type="match status" value="1"/>
</dbReference>
<dbReference type="CDD" id="cd12921">
    <property type="entry name" value="VKOR_4"/>
    <property type="match status" value="1"/>
</dbReference>
<feature type="transmembrane region" description="Helical" evidence="10">
    <location>
        <begin position="173"/>
        <end position="195"/>
    </location>
</feature>
<evidence type="ECO:0000313" key="13">
    <source>
        <dbReference type="Proteomes" id="UP001500936"/>
    </source>
</evidence>
<evidence type="ECO:0000256" key="5">
    <source>
        <dbReference type="ARBA" id="ARBA00022989"/>
    </source>
</evidence>
<dbReference type="InterPro" id="IPR036249">
    <property type="entry name" value="Thioredoxin-like_sf"/>
</dbReference>
<keyword evidence="6" id="KW-0560">Oxidoreductase</keyword>
<comment type="caution">
    <text evidence="12">The sequence shown here is derived from an EMBL/GenBank/DDBJ whole genome shotgun (WGS) entry which is preliminary data.</text>
</comment>
<keyword evidence="8" id="KW-1015">Disulfide bond</keyword>
<feature type="transmembrane region" description="Helical" evidence="10">
    <location>
        <begin position="322"/>
        <end position="340"/>
    </location>
</feature>
<dbReference type="SUPFAM" id="SSF52833">
    <property type="entry name" value="Thioredoxin-like"/>
    <property type="match status" value="1"/>
</dbReference>
<dbReference type="Proteomes" id="UP001500936">
    <property type="component" value="Unassembled WGS sequence"/>
</dbReference>
<feature type="transmembrane region" description="Helical" evidence="10">
    <location>
        <begin position="257"/>
        <end position="278"/>
    </location>
</feature>
<dbReference type="Gene3D" id="3.90.70.10">
    <property type="entry name" value="Cysteine proteinases"/>
    <property type="match status" value="1"/>
</dbReference>
<feature type="transmembrane region" description="Helical" evidence="10">
    <location>
        <begin position="290"/>
        <end position="310"/>
    </location>
</feature>
<dbReference type="Gene3D" id="3.40.30.10">
    <property type="entry name" value="Glutaredoxin"/>
    <property type="match status" value="1"/>
</dbReference>
<organism evidence="12 13">
    <name type="scientific">Nibrella viscosa</name>
    <dbReference type="NCBI Taxonomy" id="1084524"/>
    <lineage>
        <taxon>Bacteria</taxon>
        <taxon>Pseudomonadati</taxon>
        <taxon>Bacteroidota</taxon>
        <taxon>Cytophagia</taxon>
        <taxon>Cytophagales</taxon>
        <taxon>Spirosomataceae</taxon>
        <taxon>Nibrella</taxon>
    </lineage>
</organism>
<reference evidence="13" key="1">
    <citation type="journal article" date="2019" name="Int. J. Syst. Evol. Microbiol.">
        <title>The Global Catalogue of Microorganisms (GCM) 10K type strain sequencing project: providing services to taxonomists for standard genome sequencing and annotation.</title>
        <authorList>
            <consortium name="The Broad Institute Genomics Platform"/>
            <consortium name="The Broad Institute Genome Sequencing Center for Infectious Disease"/>
            <person name="Wu L."/>
            <person name="Ma J."/>
        </authorList>
    </citation>
    <scope>NUCLEOTIDE SEQUENCE [LARGE SCALE GENOMIC DNA]</scope>
    <source>
        <strain evidence="13">JCM 17925</strain>
    </source>
</reference>
<keyword evidence="13" id="KW-1185">Reference proteome</keyword>
<evidence type="ECO:0000256" key="3">
    <source>
        <dbReference type="ARBA" id="ARBA00022692"/>
    </source>
</evidence>
<evidence type="ECO:0000256" key="6">
    <source>
        <dbReference type="ARBA" id="ARBA00023002"/>
    </source>
</evidence>
<feature type="transmembrane region" description="Helical" evidence="10">
    <location>
        <begin position="234"/>
        <end position="251"/>
    </location>
</feature>
<proteinExistence type="inferred from homology"/>
<keyword evidence="9" id="KW-0676">Redox-active center</keyword>
<comment type="similarity">
    <text evidence="2">Belongs to the VKOR family.</text>
</comment>
<protein>
    <recommendedName>
        <fullName evidence="11">Peptidase C39 domain-containing protein</fullName>
    </recommendedName>
</protein>
<dbReference type="InterPro" id="IPR038354">
    <property type="entry name" value="VKOR_sf"/>
</dbReference>
<feature type="transmembrane region" description="Helical" evidence="10">
    <location>
        <begin position="147"/>
        <end position="167"/>
    </location>
</feature>
<dbReference type="RefSeq" id="WP_345271177.1">
    <property type="nucleotide sequence ID" value="NZ_BAABHB010000018.1"/>
</dbReference>